<evidence type="ECO:0000256" key="5">
    <source>
        <dbReference type="ARBA" id="ARBA00022741"/>
    </source>
</evidence>
<dbReference type="EMBL" id="VSSQ01001002">
    <property type="protein sequence ID" value="MPM04022.1"/>
    <property type="molecule type" value="Genomic_DNA"/>
</dbReference>
<gene>
    <name evidence="10" type="ORF">SDC9_50289</name>
</gene>
<dbReference type="Gene3D" id="1.20.5.1930">
    <property type="match status" value="1"/>
</dbReference>
<evidence type="ECO:0000256" key="4">
    <source>
        <dbReference type="ARBA" id="ARBA00022679"/>
    </source>
</evidence>
<evidence type="ECO:0000256" key="3">
    <source>
        <dbReference type="ARBA" id="ARBA00022553"/>
    </source>
</evidence>
<dbReference type="EC" id="2.7.13.3" evidence="2"/>
<keyword evidence="8" id="KW-0472">Membrane</keyword>
<proteinExistence type="predicted"/>
<keyword evidence="6" id="KW-0418">Kinase</keyword>
<organism evidence="10">
    <name type="scientific">bioreactor metagenome</name>
    <dbReference type="NCBI Taxonomy" id="1076179"/>
    <lineage>
        <taxon>unclassified sequences</taxon>
        <taxon>metagenomes</taxon>
        <taxon>ecological metagenomes</taxon>
    </lineage>
</organism>
<dbReference type="GO" id="GO:0046983">
    <property type="term" value="F:protein dimerization activity"/>
    <property type="evidence" value="ECO:0007669"/>
    <property type="project" value="InterPro"/>
</dbReference>
<dbReference type="InterPro" id="IPR050482">
    <property type="entry name" value="Sensor_HK_TwoCompSys"/>
</dbReference>
<keyword evidence="5" id="KW-0547">Nucleotide-binding</keyword>
<name>A0A644WJQ2_9ZZZZ</name>
<feature type="transmembrane region" description="Helical" evidence="8">
    <location>
        <begin position="109"/>
        <end position="130"/>
    </location>
</feature>
<dbReference type="SMART" id="SM00387">
    <property type="entry name" value="HATPase_c"/>
    <property type="match status" value="1"/>
</dbReference>
<keyword evidence="8" id="KW-1133">Transmembrane helix</keyword>
<dbReference type="AlphaFoldDB" id="A0A644WJQ2"/>
<keyword evidence="8" id="KW-0812">Transmembrane</keyword>
<evidence type="ECO:0000256" key="1">
    <source>
        <dbReference type="ARBA" id="ARBA00000085"/>
    </source>
</evidence>
<dbReference type="Pfam" id="PF02518">
    <property type="entry name" value="HATPase_c"/>
    <property type="match status" value="1"/>
</dbReference>
<dbReference type="PANTHER" id="PTHR24421:SF10">
    <property type="entry name" value="NITRATE_NITRITE SENSOR PROTEIN NARQ"/>
    <property type="match status" value="1"/>
</dbReference>
<keyword evidence="3" id="KW-0597">Phosphoprotein</keyword>
<comment type="catalytic activity">
    <reaction evidence="1">
        <text>ATP + protein L-histidine = ADP + protein N-phospho-L-histidine.</text>
        <dbReference type="EC" id="2.7.13.3"/>
    </reaction>
</comment>
<dbReference type="InterPro" id="IPR036890">
    <property type="entry name" value="HATPase_C_sf"/>
</dbReference>
<reference evidence="10" key="1">
    <citation type="submission" date="2019-08" db="EMBL/GenBank/DDBJ databases">
        <authorList>
            <person name="Kucharzyk K."/>
            <person name="Murdoch R.W."/>
            <person name="Higgins S."/>
            <person name="Loffler F."/>
        </authorList>
    </citation>
    <scope>NUCLEOTIDE SEQUENCE</scope>
</reference>
<sequence length="363" mass="41311">MKGEALNLQANYYLATKNYNEAKELAFKSAALIDTTEKTNLSMLYETLTETCIQTNDRENALKFFRGYKDNYEKITSEEWRGKVAEMEFKYQTEKKEMKIASLQKLQKFGISLTILGGISALAFIGLLVYRHRNQKYINELAEQKILKLEQEKQLLATQAVLDGETAERTRLARDLHDGLGGMLSAVKLNLFDMKQGAIIDTEDISRFDKVMELLDSSMQELRRVAHNMMPESLSRYGLKVSLEDFCNSFPHVKFHFYGNENRLEPKMEMTIYRVIHELVNNAVKHARAENINVQMIRDTDRISFIVQDDGIGFNPEKISSGSGLQNIENRINSVGGTINILSSAGAGTEITIDIDLNQPQNE</sequence>
<feature type="domain" description="Histidine kinase" evidence="9">
    <location>
        <begin position="272"/>
        <end position="359"/>
    </location>
</feature>
<keyword evidence="4" id="KW-0808">Transferase</keyword>
<evidence type="ECO:0000259" key="9">
    <source>
        <dbReference type="PROSITE" id="PS50109"/>
    </source>
</evidence>
<accession>A0A644WJQ2</accession>
<dbReference type="InterPro" id="IPR003594">
    <property type="entry name" value="HATPase_dom"/>
</dbReference>
<evidence type="ECO:0000256" key="8">
    <source>
        <dbReference type="SAM" id="Phobius"/>
    </source>
</evidence>
<dbReference type="GO" id="GO:0000155">
    <property type="term" value="F:phosphorelay sensor kinase activity"/>
    <property type="evidence" value="ECO:0007669"/>
    <property type="project" value="InterPro"/>
</dbReference>
<dbReference type="InterPro" id="IPR005467">
    <property type="entry name" value="His_kinase_dom"/>
</dbReference>
<dbReference type="CDD" id="cd16917">
    <property type="entry name" value="HATPase_UhpB-NarQ-NarX-like"/>
    <property type="match status" value="1"/>
</dbReference>
<comment type="caution">
    <text evidence="10">The sequence shown here is derived from an EMBL/GenBank/DDBJ whole genome shotgun (WGS) entry which is preliminary data.</text>
</comment>
<evidence type="ECO:0000256" key="2">
    <source>
        <dbReference type="ARBA" id="ARBA00012438"/>
    </source>
</evidence>
<dbReference type="PROSITE" id="PS50109">
    <property type="entry name" value="HIS_KIN"/>
    <property type="match status" value="1"/>
</dbReference>
<protein>
    <recommendedName>
        <fullName evidence="2">histidine kinase</fullName>
        <ecNumber evidence="2">2.7.13.3</ecNumber>
    </recommendedName>
</protein>
<dbReference type="SUPFAM" id="SSF55874">
    <property type="entry name" value="ATPase domain of HSP90 chaperone/DNA topoisomerase II/histidine kinase"/>
    <property type="match status" value="1"/>
</dbReference>
<dbReference type="GO" id="GO:0005524">
    <property type="term" value="F:ATP binding"/>
    <property type="evidence" value="ECO:0007669"/>
    <property type="project" value="UniProtKB-KW"/>
</dbReference>
<evidence type="ECO:0000256" key="7">
    <source>
        <dbReference type="ARBA" id="ARBA00022840"/>
    </source>
</evidence>
<dbReference type="Pfam" id="PF07730">
    <property type="entry name" value="HisKA_3"/>
    <property type="match status" value="1"/>
</dbReference>
<dbReference type="InterPro" id="IPR011712">
    <property type="entry name" value="Sig_transdc_His_kin_sub3_dim/P"/>
</dbReference>
<keyword evidence="7" id="KW-0067">ATP-binding</keyword>
<evidence type="ECO:0000313" key="10">
    <source>
        <dbReference type="EMBL" id="MPM04022.1"/>
    </source>
</evidence>
<dbReference type="GO" id="GO:0016020">
    <property type="term" value="C:membrane"/>
    <property type="evidence" value="ECO:0007669"/>
    <property type="project" value="InterPro"/>
</dbReference>
<evidence type="ECO:0000256" key="6">
    <source>
        <dbReference type="ARBA" id="ARBA00022777"/>
    </source>
</evidence>
<dbReference type="Gene3D" id="3.30.565.10">
    <property type="entry name" value="Histidine kinase-like ATPase, C-terminal domain"/>
    <property type="match status" value="1"/>
</dbReference>
<dbReference type="PANTHER" id="PTHR24421">
    <property type="entry name" value="NITRATE/NITRITE SENSOR PROTEIN NARX-RELATED"/>
    <property type="match status" value="1"/>
</dbReference>